<keyword evidence="1" id="KW-0812">Transmembrane</keyword>
<keyword evidence="1" id="KW-0472">Membrane</keyword>
<comment type="caution">
    <text evidence="2">The sequence shown here is derived from an EMBL/GenBank/DDBJ whole genome shotgun (WGS) entry which is preliminary data.</text>
</comment>
<protein>
    <recommendedName>
        <fullName evidence="4">Prepilin-type N-terminal cleavage/methylation domain-containing protein</fullName>
    </recommendedName>
</protein>
<evidence type="ECO:0000313" key="2">
    <source>
        <dbReference type="EMBL" id="MBK1727140.1"/>
    </source>
</evidence>
<reference evidence="2 3" key="1">
    <citation type="journal article" date="2020" name="Microorganisms">
        <title>Osmotic Adaptation and Compatible Solute Biosynthesis of Phototrophic Bacteria as Revealed from Genome Analyses.</title>
        <authorList>
            <person name="Imhoff J.F."/>
            <person name="Rahn T."/>
            <person name="Kunzel S."/>
            <person name="Keller A."/>
            <person name="Neulinger S.C."/>
        </authorList>
    </citation>
    <scope>NUCLEOTIDE SEQUENCE [LARGE SCALE GENOMIC DNA]</scope>
    <source>
        <strain evidence="2 3">DSM 15116</strain>
    </source>
</reference>
<accession>A0ABS1E631</accession>
<dbReference type="InterPro" id="IPR012902">
    <property type="entry name" value="N_methyl_site"/>
</dbReference>
<dbReference type="Proteomes" id="UP000738126">
    <property type="component" value="Unassembled WGS sequence"/>
</dbReference>
<dbReference type="EMBL" id="NRSH01000103">
    <property type="protein sequence ID" value="MBK1727140.1"/>
    <property type="molecule type" value="Genomic_DNA"/>
</dbReference>
<organism evidence="2 3">
    <name type="scientific">Halorhodospira neutriphila</name>
    <dbReference type="NCBI Taxonomy" id="168379"/>
    <lineage>
        <taxon>Bacteria</taxon>
        <taxon>Pseudomonadati</taxon>
        <taxon>Pseudomonadota</taxon>
        <taxon>Gammaproteobacteria</taxon>
        <taxon>Chromatiales</taxon>
        <taxon>Ectothiorhodospiraceae</taxon>
        <taxon>Halorhodospira</taxon>
    </lineage>
</organism>
<dbReference type="Gene3D" id="3.30.700.10">
    <property type="entry name" value="Glycoprotein, Type 4 Pilin"/>
    <property type="match status" value="1"/>
</dbReference>
<dbReference type="InterPro" id="IPR045584">
    <property type="entry name" value="Pilin-like"/>
</dbReference>
<gene>
    <name evidence="2" type="ORF">CKO13_08930</name>
</gene>
<sequence length="137" mass="14329">MTHSPSPQSRAPAAQQGFTLIELVIVLVILGILASVAVPQFTNLGDQAEVRSIANSLSSANTSNVASCRMEDGNCVTVDGSGKITDLWTKHVSSDDSSLDAVDFEWTAPGTWTASTCSVQDADNPDTVATFDLTATP</sequence>
<evidence type="ECO:0008006" key="4">
    <source>
        <dbReference type="Google" id="ProtNLM"/>
    </source>
</evidence>
<name>A0ABS1E631_9GAMM</name>
<dbReference type="SUPFAM" id="SSF54523">
    <property type="entry name" value="Pili subunits"/>
    <property type="match status" value="1"/>
</dbReference>
<feature type="transmembrane region" description="Helical" evidence="1">
    <location>
        <begin position="20"/>
        <end position="38"/>
    </location>
</feature>
<keyword evidence="1" id="KW-1133">Transmembrane helix</keyword>
<evidence type="ECO:0000313" key="3">
    <source>
        <dbReference type="Proteomes" id="UP000738126"/>
    </source>
</evidence>
<keyword evidence="3" id="KW-1185">Reference proteome</keyword>
<dbReference type="NCBIfam" id="TIGR02532">
    <property type="entry name" value="IV_pilin_GFxxxE"/>
    <property type="match status" value="1"/>
</dbReference>
<proteinExistence type="predicted"/>
<evidence type="ECO:0000256" key="1">
    <source>
        <dbReference type="SAM" id="Phobius"/>
    </source>
</evidence>
<dbReference type="PROSITE" id="PS00409">
    <property type="entry name" value="PROKAR_NTER_METHYL"/>
    <property type="match status" value="1"/>
</dbReference>
<dbReference type="Pfam" id="PF07963">
    <property type="entry name" value="N_methyl"/>
    <property type="match status" value="1"/>
</dbReference>